<protein>
    <submittedName>
        <fullName evidence="2">Uncharacterized protein</fullName>
    </submittedName>
</protein>
<dbReference type="EMBL" id="QXGF01002332">
    <property type="protein sequence ID" value="KAE8925143.1"/>
    <property type="molecule type" value="Genomic_DNA"/>
</dbReference>
<dbReference type="Proteomes" id="UP000486351">
    <property type="component" value="Unassembled WGS sequence"/>
</dbReference>
<dbReference type="EMBL" id="QXGC01002308">
    <property type="protein sequence ID" value="KAE9187849.1"/>
    <property type="molecule type" value="Genomic_DNA"/>
</dbReference>
<evidence type="ECO:0000313" key="5">
    <source>
        <dbReference type="EMBL" id="KAE9283024.1"/>
    </source>
</evidence>
<proteinExistence type="predicted"/>
<name>A0A6A3QKF8_9STRA</name>
<dbReference type="EMBL" id="QXGE01002306">
    <property type="protein sequence ID" value="KAE9283024.1"/>
    <property type="molecule type" value="Genomic_DNA"/>
</dbReference>
<dbReference type="Proteomes" id="UP000429523">
    <property type="component" value="Unassembled WGS sequence"/>
</dbReference>
<evidence type="ECO:0000313" key="1">
    <source>
        <dbReference type="EMBL" id="KAE8925143.1"/>
    </source>
</evidence>
<dbReference type="EMBL" id="QXFY01002341">
    <property type="protein sequence ID" value="KAE9298950.1"/>
    <property type="molecule type" value="Genomic_DNA"/>
</dbReference>
<dbReference type="Proteomes" id="UP000437068">
    <property type="component" value="Unassembled WGS sequence"/>
</dbReference>
<evidence type="ECO:0000313" key="9">
    <source>
        <dbReference type="Proteomes" id="UP000440367"/>
    </source>
</evidence>
<accession>A0A6A3QKF8</accession>
<reference evidence="7 8" key="1">
    <citation type="submission" date="2018-08" db="EMBL/GenBank/DDBJ databases">
        <title>Genomic investigation of the strawberry pathogen Phytophthora fragariae indicates pathogenicity is determined by transcriptional variation in three key races.</title>
        <authorList>
            <person name="Adams T.M."/>
            <person name="Armitage A.D."/>
            <person name="Sobczyk M.K."/>
            <person name="Bates H.J."/>
            <person name="Dunwell J.M."/>
            <person name="Nellist C.F."/>
            <person name="Harrison R.J."/>
        </authorList>
    </citation>
    <scope>NUCLEOTIDE SEQUENCE [LARGE SCALE GENOMIC DNA]</scope>
    <source>
        <strain evidence="5 8">A4</strain>
        <strain evidence="4 9">BC-1</strain>
        <strain evidence="3 11">BC-23</strain>
        <strain evidence="2 10">NOV-71</strain>
        <strain evidence="6 12">NOV-77</strain>
        <strain evidence="1 7">NOV-9</strain>
    </source>
</reference>
<dbReference type="EMBL" id="QXFZ01002315">
    <property type="protein sequence ID" value="KAE9078372.1"/>
    <property type="molecule type" value="Genomic_DNA"/>
</dbReference>
<dbReference type="Proteomes" id="UP000476176">
    <property type="component" value="Unassembled WGS sequence"/>
</dbReference>
<evidence type="ECO:0000313" key="10">
    <source>
        <dbReference type="Proteomes" id="UP000441208"/>
    </source>
</evidence>
<sequence>MKAFIFFTFAAPPMSMMGGGLTGIRGLVPRPGLTNLDRLGPCSTSFSVPVTVPLGPQSHIGDTPSIYTKPK</sequence>
<evidence type="ECO:0000313" key="3">
    <source>
        <dbReference type="EMBL" id="KAE9187849.1"/>
    </source>
</evidence>
<evidence type="ECO:0000313" key="7">
    <source>
        <dbReference type="Proteomes" id="UP000429523"/>
    </source>
</evidence>
<dbReference type="AlphaFoldDB" id="A0A6A3QKF8"/>
<gene>
    <name evidence="5" type="ORF">PF001_g23034</name>
    <name evidence="4" type="ORF">PF002_g24843</name>
    <name evidence="3" type="ORF">PF004_g22676</name>
    <name evidence="2" type="ORF">PF007_g23885</name>
    <name evidence="6" type="ORF">PF008_g23368</name>
    <name evidence="1" type="ORF">PF009_g24640</name>
</gene>
<organism evidence="2 10">
    <name type="scientific">Phytophthora fragariae</name>
    <dbReference type="NCBI Taxonomy" id="53985"/>
    <lineage>
        <taxon>Eukaryota</taxon>
        <taxon>Sar</taxon>
        <taxon>Stramenopiles</taxon>
        <taxon>Oomycota</taxon>
        <taxon>Peronosporomycetes</taxon>
        <taxon>Peronosporales</taxon>
        <taxon>Peronosporaceae</taxon>
        <taxon>Phytophthora</taxon>
    </lineage>
</organism>
<evidence type="ECO:0000313" key="8">
    <source>
        <dbReference type="Proteomes" id="UP000437068"/>
    </source>
</evidence>
<evidence type="ECO:0000313" key="4">
    <source>
        <dbReference type="EMBL" id="KAE9190148.1"/>
    </source>
</evidence>
<evidence type="ECO:0000313" key="11">
    <source>
        <dbReference type="Proteomes" id="UP000476176"/>
    </source>
</evidence>
<evidence type="ECO:0000313" key="6">
    <source>
        <dbReference type="EMBL" id="KAE9298950.1"/>
    </source>
</evidence>
<evidence type="ECO:0000313" key="12">
    <source>
        <dbReference type="Proteomes" id="UP000486351"/>
    </source>
</evidence>
<dbReference type="Proteomes" id="UP000441208">
    <property type="component" value="Unassembled WGS sequence"/>
</dbReference>
<evidence type="ECO:0000313" key="2">
    <source>
        <dbReference type="EMBL" id="KAE9078372.1"/>
    </source>
</evidence>
<dbReference type="EMBL" id="QXGD01002328">
    <property type="protein sequence ID" value="KAE9190148.1"/>
    <property type="molecule type" value="Genomic_DNA"/>
</dbReference>
<dbReference type="Proteomes" id="UP000440367">
    <property type="component" value="Unassembled WGS sequence"/>
</dbReference>
<comment type="caution">
    <text evidence="2">The sequence shown here is derived from an EMBL/GenBank/DDBJ whole genome shotgun (WGS) entry which is preliminary data.</text>
</comment>